<accession>A4S202</accession>
<evidence type="ECO:0000313" key="3">
    <source>
        <dbReference type="Proteomes" id="UP000001568"/>
    </source>
</evidence>
<evidence type="ECO:0000256" key="1">
    <source>
        <dbReference type="SAM" id="MobiDB-lite"/>
    </source>
</evidence>
<reference evidence="2 3" key="1">
    <citation type="journal article" date="2007" name="Proc. Natl. Acad. Sci. U.S.A.">
        <title>The tiny eukaryote Ostreococcus provides genomic insights into the paradox of plankton speciation.</title>
        <authorList>
            <person name="Palenik B."/>
            <person name="Grimwood J."/>
            <person name="Aerts A."/>
            <person name="Rouze P."/>
            <person name="Salamov A."/>
            <person name="Putnam N."/>
            <person name="Dupont C."/>
            <person name="Jorgensen R."/>
            <person name="Derelle E."/>
            <person name="Rombauts S."/>
            <person name="Zhou K."/>
            <person name="Otillar R."/>
            <person name="Merchant S.S."/>
            <person name="Podell S."/>
            <person name="Gaasterland T."/>
            <person name="Napoli C."/>
            <person name="Gendler K."/>
            <person name="Manuell A."/>
            <person name="Tai V."/>
            <person name="Vallon O."/>
            <person name="Piganeau G."/>
            <person name="Jancek S."/>
            <person name="Heijde M."/>
            <person name="Jabbari K."/>
            <person name="Bowler C."/>
            <person name="Lohr M."/>
            <person name="Robbens S."/>
            <person name="Werner G."/>
            <person name="Dubchak I."/>
            <person name="Pazour G.J."/>
            <person name="Ren Q."/>
            <person name="Paulsen I."/>
            <person name="Delwiche C."/>
            <person name="Schmutz J."/>
            <person name="Rokhsar D."/>
            <person name="Van de Peer Y."/>
            <person name="Moreau H."/>
            <person name="Grigoriev I.V."/>
        </authorList>
    </citation>
    <scope>NUCLEOTIDE SEQUENCE [LARGE SCALE GENOMIC DNA]</scope>
    <source>
        <strain evidence="2 3">CCE9901</strain>
    </source>
</reference>
<name>A4S202_OSTLU</name>
<keyword evidence="3" id="KW-1185">Reference proteome</keyword>
<dbReference type="Proteomes" id="UP000001568">
    <property type="component" value="Chromosome 8"/>
</dbReference>
<dbReference type="OrthoDB" id="10510342at2759"/>
<feature type="compositionally biased region" description="Low complexity" evidence="1">
    <location>
        <begin position="35"/>
        <end position="48"/>
    </location>
</feature>
<evidence type="ECO:0000313" key="2">
    <source>
        <dbReference type="EMBL" id="ABO97532.1"/>
    </source>
</evidence>
<proteinExistence type="predicted"/>
<feature type="region of interest" description="Disordered" evidence="1">
    <location>
        <begin position="35"/>
        <end position="143"/>
    </location>
</feature>
<dbReference type="KEGG" id="olu:OSTLU_33277"/>
<feature type="region of interest" description="Disordered" evidence="1">
    <location>
        <begin position="213"/>
        <end position="234"/>
    </location>
</feature>
<sequence>MGCSKCRYSDRGCARCVRDFVSNSAARTEGKLGIASKANANSNASNAKTGEKRRKSASQATSAVKRHKTSPVLKSGKSRNSLGAKTPAVKTPKARSGTTGTAPSRARATKTREGGESRIDEEDEYESDKENVRTAMDGGKWGARSVDSGGRVLFDECEAPSPKPIEEMSPGQLEMIVAKSPSSMRLGNGFDNDAPQSPLAAAFAMISEFLESPKRERQHRSGANVESFWGLAAH</sequence>
<dbReference type="AlphaFoldDB" id="A4S202"/>
<organism evidence="2 3">
    <name type="scientific">Ostreococcus lucimarinus (strain CCE9901)</name>
    <dbReference type="NCBI Taxonomy" id="436017"/>
    <lineage>
        <taxon>Eukaryota</taxon>
        <taxon>Viridiplantae</taxon>
        <taxon>Chlorophyta</taxon>
        <taxon>Mamiellophyceae</taxon>
        <taxon>Mamiellales</taxon>
        <taxon>Bathycoccaceae</taxon>
        <taxon>Ostreococcus</taxon>
    </lineage>
</organism>
<dbReference type="EMBL" id="CP000588">
    <property type="protein sequence ID" value="ABO97532.1"/>
    <property type="molecule type" value="Genomic_DNA"/>
</dbReference>
<dbReference type="GeneID" id="5003500"/>
<dbReference type="Gramene" id="ABO97532">
    <property type="protein sequence ID" value="ABO97532"/>
    <property type="gene ID" value="OSTLU_33277"/>
</dbReference>
<protein>
    <submittedName>
        <fullName evidence="2">Uncharacterized protein</fullName>
    </submittedName>
</protein>
<dbReference type="OMA" id="AFAMISE"/>
<gene>
    <name evidence="2" type="ORF">OSTLU_33277</name>
</gene>
<dbReference type="RefSeq" id="XP_001419239.1">
    <property type="nucleotide sequence ID" value="XM_001419202.1"/>
</dbReference>
<dbReference type="HOGENOM" id="CLU_1186668_0_0_1"/>